<dbReference type="EnsemblPlants" id="Bo02274s010.1">
    <property type="protein sequence ID" value="Bo02274s010.1"/>
    <property type="gene ID" value="Bo02274s010"/>
</dbReference>
<keyword evidence="3" id="KW-0547">Nucleotide-binding</keyword>
<name>A0A0D2ZW11_BRAOL</name>
<keyword evidence="6" id="KW-0449">Lipoprotein</keyword>
<keyword evidence="4" id="KW-0813">Transport</keyword>
<evidence type="ECO:0000256" key="6">
    <source>
        <dbReference type="ARBA" id="ARBA00023288"/>
    </source>
</evidence>
<dbReference type="RefSeq" id="XP_013615343.1">
    <property type="nucleotide sequence ID" value="XM_013759889.1"/>
</dbReference>
<dbReference type="GO" id="GO:0003924">
    <property type="term" value="F:GTPase activity"/>
    <property type="evidence" value="ECO:0007669"/>
    <property type="project" value="InterPro"/>
</dbReference>
<dbReference type="GeneID" id="106321647"/>
<dbReference type="SMART" id="SM00173">
    <property type="entry name" value="RAS"/>
    <property type="match status" value="1"/>
</dbReference>
<evidence type="ECO:0000313" key="10">
    <source>
        <dbReference type="Proteomes" id="UP000032141"/>
    </source>
</evidence>
<evidence type="ECO:0000256" key="7">
    <source>
        <dbReference type="ARBA" id="ARBA00023289"/>
    </source>
</evidence>
<dbReference type="AlphaFoldDB" id="A0A0D2ZW11"/>
<evidence type="ECO:0000313" key="9">
    <source>
        <dbReference type="EnsemblPlants" id="Bo02274s010.1"/>
    </source>
</evidence>
<dbReference type="Proteomes" id="UP000032141">
    <property type="component" value="Unassembled WGS sequence"/>
</dbReference>
<protein>
    <submittedName>
        <fullName evidence="9">Uncharacterized protein</fullName>
    </submittedName>
</protein>
<dbReference type="GO" id="GO:0005770">
    <property type="term" value="C:late endosome"/>
    <property type="evidence" value="ECO:0007669"/>
    <property type="project" value="TreeGrafter"/>
</dbReference>
<evidence type="ECO:0000256" key="4">
    <source>
        <dbReference type="ARBA" id="ARBA00022927"/>
    </source>
</evidence>
<keyword evidence="2" id="KW-0488">Methylation</keyword>
<evidence type="ECO:0000256" key="2">
    <source>
        <dbReference type="ARBA" id="ARBA00022481"/>
    </source>
</evidence>
<dbReference type="GO" id="GO:0090385">
    <property type="term" value="P:phagosome-lysosome fusion"/>
    <property type="evidence" value="ECO:0007669"/>
    <property type="project" value="TreeGrafter"/>
</dbReference>
<dbReference type="GO" id="GO:0015031">
    <property type="term" value="P:protein transport"/>
    <property type="evidence" value="ECO:0007669"/>
    <property type="project" value="UniProtKB-KW"/>
</dbReference>
<evidence type="ECO:0000256" key="1">
    <source>
        <dbReference type="ARBA" id="ARBA00006270"/>
    </source>
</evidence>
<comment type="similarity">
    <text evidence="1">Belongs to the small GTPase superfamily. Rab family.</text>
</comment>
<dbReference type="OrthoDB" id="10512495at2759"/>
<sequence length="304" mass="35135">MVLPILVVGDRGVGKSSLINRFVNRELTAKIDGALVRRMNIDDQISKLKICEDNLCPYPRDRICCCVLVFDVNDRASFDSLNKHIDQFVFEALPDAYKFKYVVLGNKVDIQRPRAVTESEAREWCYLNRDALYFETSAVEENSVEVVLLQIARCAIGYAPHAPAPLFNLQDVVLENDLSHLSVVFFLSRERMLKASEVHLIQDHLLFLYVYKSTTPKLTPGLFLTKRKYWNKDVADIMHGHNWETITESTVYSQLEIDDSRGPVEVSFASWRRDNDSPRMDRYIYLLADANRNNDMCLVHYMSR</sequence>
<keyword evidence="5" id="KW-0342">GTP-binding</keyword>
<dbReference type="GO" id="GO:0045335">
    <property type="term" value="C:phagocytic vesicle"/>
    <property type="evidence" value="ECO:0007669"/>
    <property type="project" value="TreeGrafter"/>
</dbReference>
<dbReference type="GO" id="GO:0005764">
    <property type="term" value="C:lysosome"/>
    <property type="evidence" value="ECO:0007669"/>
    <property type="project" value="TreeGrafter"/>
</dbReference>
<dbReference type="SUPFAM" id="SSF52540">
    <property type="entry name" value="P-loop containing nucleoside triphosphate hydrolases"/>
    <property type="match status" value="1"/>
</dbReference>
<dbReference type="PRINTS" id="PR00449">
    <property type="entry name" value="RASTRNSFRMNG"/>
</dbReference>
<dbReference type="InterPro" id="IPR027417">
    <property type="entry name" value="P-loop_NTPase"/>
</dbReference>
<dbReference type="GO" id="GO:0005525">
    <property type="term" value="F:GTP binding"/>
    <property type="evidence" value="ECO:0007669"/>
    <property type="project" value="UniProtKB-KW"/>
</dbReference>
<accession>A0A0D2ZW11</accession>
<dbReference type="HOGENOM" id="CLU_916298_0_0_1"/>
<dbReference type="PANTHER" id="PTHR47981">
    <property type="entry name" value="RAB FAMILY"/>
    <property type="match status" value="1"/>
</dbReference>
<keyword evidence="4" id="KW-0653">Protein transport</keyword>
<dbReference type="InterPro" id="IPR001806">
    <property type="entry name" value="Small_GTPase"/>
</dbReference>
<reference evidence="9" key="1">
    <citation type="journal article" date="2014" name="Genome Biol.">
        <title>Transcriptome and methylome profiling reveals relics of genome dominance in the mesopolyploid Brassica oleracea.</title>
        <authorList>
            <person name="Parkin I.A."/>
            <person name="Koh C."/>
            <person name="Tang H."/>
            <person name="Robinson S.J."/>
            <person name="Kagale S."/>
            <person name="Clarke W.E."/>
            <person name="Town C.D."/>
            <person name="Nixon J."/>
            <person name="Krishnakumar V."/>
            <person name="Bidwell S.L."/>
            <person name="Denoeud F."/>
            <person name="Belcram H."/>
            <person name="Links M.G."/>
            <person name="Just J."/>
            <person name="Clarke C."/>
            <person name="Bender T."/>
            <person name="Huebert T."/>
            <person name="Mason A.S."/>
            <person name="Pires J.C."/>
            <person name="Barker G."/>
            <person name="Moore J."/>
            <person name="Walley P.G."/>
            <person name="Manoli S."/>
            <person name="Batley J."/>
            <person name="Edwards D."/>
            <person name="Nelson M.N."/>
            <person name="Wang X."/>
            <person name="Paterson A.H."/>
            <person name="King G."/>
            <person name="Bancroft I."/>
            <person name="Chalhoub B."/>
            <person name="Sharpe A.G."/>
        </authorList>
    </citation>
    <scope>NUCLEOTIDE SEQUENCE [LARGE SCALE GENOMIC DNA]</scope>
    <source>
        <strain evidence="9">cv. TO1000</strain>
    </source>
</reference>
<dbReference type="Gramene" id="Bo02274s010.1">
    <property type="protein sequence ID" value="Bo02274s010.1"/>
    <property type="gene ID" value="Bo02274s010"/>
</dbReference>
<organism evidence="9 10">
    <name type="scientific">Brassica oleracea var. oleracea</name>
    <dbReference type="NCBI Taxonomy" id="109376"/>
    <lineage>
        <taxon>Eukaryota</taxon>
        <taxon>Viridiplantae</taxon>
        <taxon>Streptophyta</taxon>
        <taxon>Embryophyta</taxon>
        <taxon>Tracheophyta</taxon>
        <taxon>Spermatophyta</taxon>
        <taxon>Magnoliopsida</taxon>
        <taxon>eudicotyledons</taxon>
        <taxon>Gunneridae</taxon>
        <taxon>Pentapetalae</taxon>
        <taxon>rosids</taxon>
        <taxon>malvids</taxon>
        <taxon>Brassicales</taxon>
        <taxon>Brassicaceae</taxon>
        <taxon>Brassiceae</taxon>
        <taxon>Brassica</taxon>
    </lineage>
</organism>
<comment type="subcellular location">
    <subcellularLocation>
        <location evidence="8">Endomembrane system</location>
        <topology evidence="8">Lipid-anchor</topology>
        <orientation evidence="8">Cytoplasmic side</orientation>
    </subcellularLocation>
</comment>
<evidence type="ECO:0000256" key="3">
    <source>
        <dbReference type="ARBA" id="ARBA00022741"/>
    </source>
</evidence>
<keyword evidence="10" id="KW-1185">Reference proteome</keyword>
<dbReference type="SMART" id="SM00175">
    <property type="entry name" value="RAB"/>
    <property type="match status" value="1"/>
</dbReference>
<dbReference type="KEGG" id="boe:106321647"/>
<keyword evidence="7" id="KW-0636">Prenylation</keyword>
<reference evidence="9" key="2">
    <citation type="submission" date="2015-06" db="UniProtKB">
        <authorList>
            <consortium name="EnsemblPlants"/>
        </authorList>
    </citation>
    <scope>IDENTIFICATION</scope>
</reference>
<evidence type="ECO:0000256" key="5">
    <source>
        <dbReference type="ARBA" id="ARBA00023134"/>
    </source>
</evidence>
<proteinExistence type="inferred from homology"/>
<dbReference type="Pfam" id="PF00071">
    <property type="entry name" value="Ras"/>
    <property type="match status" value="1"/>
</dbReference>
<dbReference type="Gene3D" id="3.40.50.300">
    <property type="entry name" value="P-loop containing nucleotide triphosphate hydrolases"/>
    <property type="match status" value="1"/>
</dbReference>
<dbReference type="STRING" id="109376.A0A0D2ZW11"/>
<evidence type="ECO:0000256" key="8">
    <source>
        <dbReference type="ARBA" id="ARBA00046278"/>
    </source>
</evidence>
<dbReference type="PROSITE" id="PS51419">
    <property type="entry name" value="RAB"/>
    <property type="match status" value="1"/>
</dbReference>
<dbReference type="eggNOG" id="KOG0394">
    <property type="taxonomic scope" value="Eukaryota"/>
</dbReference>
<dbReference type="PANTHER" id="PTHR47981:SF20">
    <property type="entry name" value="RAS-RELATED PROTEIN RAB-7A"/>
    <property type="match status" value="1"/>
</dbReference>